<organism evidence="1 2">
    <name type="scientific">Dokdonia ponticola</name>
    <dbReference type="NCBI Taxonomy" id="2041041"/>
    <lineage>
        <taxon>Bacteria</taxon>
        <taxon>Pseudomonadati</taxon>
        <taxon>Bacteroidota</taxon>
        <taxon>Flavobacteriia</taxon>
        <taxon>Flavobacteriales</taxon>
        <taxon>Flavobacteriaceae</taxon>
        <taxon>Dokdonia</taxon>
    </lineage>
</organism>
<proteinExistence type="predicted"/>
<keyword evidence="2" id="KW-1185">Reference proteome</keyword>
<gene>
    <name evidence="1" type="ORF">ACFO3O_01005</name>
</gene>
<accession>A0ABV9HQK6</accession>
<dbReference type="Proteomes" id="UP001596043">
    <property type="component" value="Unassembled WGS sequence"/>
</dbReference>
<comment type="caution">
    <text evidence="1">The sequence shown here is derived from an EMBL/GenBank/DDBJ whole genome shotgun (WGS) entry which is preliminary data.</text>
</comment>
<protein>
    <submittedName>
        <fullName evidence="1">Uncharacterized protein</fullName>
    </submittedName>
</protein>
<dbReference type="EMBL" id="JBHSFV010000001">
    <property type="protein sequence ID" value="MFC4632468.1"/>
    <property type="molecule type" value="Genomic_DNA"/>
</dbReference>
<evidence type="ECO:0000313" key="2">
    <source>
        <dbReference type="Proteomes" id="UP001596043"/>
    </source>
</evidence>
<reference evidence="2" key="1">
    <citation type="journal article" date="2019" name="Int. J. Syst. Evol. Microbiol.">
        <title>The Global Catalogue of Microorganisms (GCM) 10K type strain sequencing project: providing services to taxonomists for standard genome sequencing and annotation.</title>
        <authorList>
            <consortium name="The Broad Institute Genomics Platform"/>
            <consortium name="The Broad Institute Genome Sequencing Center for Infectious Disease"/>
            <person name="Wu L."/>
            <person name="Ma J."/>
        </authorList>
    </citation>
    <scope>NUCLEOTIDE SEQUENCE [LARGE SCALE GENOMIC DNA]</scope>
    <source>
        <strain evidence="2">YJ-61-S</strain>
    </source>
</reference>
<evidence type="ECO:0000313" key="1">
    <source>
        <dbReference type="EMBL" id="MFC4632468.1"/>
    </source>
</evidence>
<dbReference type="RefSeq" id="WP_379976666.1">
    <property type="nucleotide sequence ID" value="NZ_JBHSFV010000001.1"/>
</dbReference>
<sequence>MGSDIDFFGMNEDEKKAKKFLLYLGYDNIDFEPRGCYTFPDFSIGKIGVEVRRLNHQIEVDGKFVALEDFKESFLNRMRLFLNEFDTGLNHCLIASVAYKRPLKPDNKFYKNLEESIKNTIKHKIFGKSVSIGSNFSYTLYESRDDQDTNIYLGVWSDKDEVGWDVTKKRYQALEIAIREKEKKLLDNLDSISFEKNWLILVDYIFSRVDENTLIDLGQYPKLSSSYDKIFLISRFDSKGIELNYKRLII</sequence>
<name>A0ABV9HQK6_9FLAO</name>